<feature type="domain" description="Mycothiol-dependent maleylpyruvate isomerase metal-binding" evidence="3">
    <location>
        <begin position="38"/>
        <end position="161"/>
    </location>
</feature>
<reference evidence="4 5" key="1">
    <citation type="submission" date="2019-11" db="EMBL/GenBank/DDBJ databases">
        <title>Cellulosimicrobium composti sp. nov. isolated from a compost.</title>
        <authorList>
            <person name="Yang Y."/>
        </authorList>
    </citation>
    <scope>NUCLEOTIDE SEQUENCE [LARGE SCALE GENOMIC DNA]</scope>
    <source>
        <strain evidence="4 5">BIT-GX5</strain>
    </source>
</reference>
<dbReference type="AlphaFoldDB" id="A0A6N7ZJ97"/>
<feature type="compositionally biased region" description="Basic and acidic residues" evidence="1">
    <location>
        <begin position="10"/>
        <end position="21"/>
    </location>
</feature>
<evidence type="ECO:0000313" key="4">
    <source>
        <dbReference type="EMBL" id="MTG89349.1"/>
    </source>
</evidence>
<dbReference type="EMBL" id="WMKA01000020">
    <property type="protein sequence ID" value="MTG89349.1"/>
    <property type="molecule type" value="Genomic_DNA"/>
</dbReference>
<dbReference type="Pfam" id="PF11716">
    <property type="entry name" value="MDMPI_N"/>
    <property type="match status" value="1"/>
</dbReference>
<evidence type="ECO:0000259" key="3">
    <source>
        <dbReference type="Pfam" id="PF11716"/>
    </source>
</evidence>
<dbReference type="InterPro" id="IPR017517">
    <property type="entry name" value="Maleyloyr_isom"/>
</dbReference>
<dbReference type="Gene3D" id="1.20.120.450">
    <property type="entry name" value="dinb family like domain"/>
    <property type="match status" value="1"/>
</dbReference>
<dbReference type="PANTHER" id="PTHR40758:SF1">
    <property type="entry name" value="CONSERVED PROTEIN"/>
    <property type="match status" value="1"/>
</dbReference>
<evidence type="ECO:0000256" key="1">
    <source>
        <dbReference type="SAM" id="MobiDB-lite"/>
    </source>
</evidence>
<name>A0A6N7ZJ97_9MICO</name>
<feature type="domain" description="MDMPI C-terminal" evidence="2">
    <location>
        <begin position="175"/>
        <end position="286"/>
    </location>
</feature>
<dbReference type="Pfam" id="PF07398">
    <property type="entry name" value="MDMPI_C"/>
    <property type="match status" value="1"/>
</dbReference>
<gene>
    <name evidence="4" type="ORF">GJV82_10380</name>
</gene>
<dbReference type="InterPro" id="IPR010872">
    <property type="entry name" value="MDMPI_C-term_domain"/>
</dbReference>
<dbReference type="NCBIfam" id="TIGR03083">
    <property type="entry name" value="maleylpyruvate isomerase family mycothiol-dependent enzyme"/>
    <property type="match status" value="1"/>
</dbReference>
<evidence type="ECO:0000259" key="2">
    <source>
        <dbReference type="Pfam" id="PF07398"/>
    </source>
</evidence>
<keyword evidence="4" id="KW-0670">Pyruvate</keyword>
<proteinExistence type="predicted"/>
<protein>
    <submittedName>
        <fullName evidence="4">Maleylpyruvate isomerase family mycothiol-dependent enzyme</fullName>
    </submittedName>
</protein>
<feature type="region of interest" description="Disordered" evidence="1">
    <location>
        <begin position="1"/>
        <end position="31"/>
    </location>
</feature>
<dbReference type="PANTHER" id="PTHR40758">
    <property type="entry name" value="CONSERVED PROTEIN"/>
    <property type="match status" value="1"/>
</dbReference>
<dbReference type="InterPro" id="IPR034660">
    <property type="entry name" value="DinB/YfiT-like"/>
</dbReference>
<dbReference type="Proteomes" id="UP000440668">
    <property type="component" value="Unassembled WGS sequence"/>
</dbReference>
<sequence length="296" mass="31593">MTRHVPAGPRSRDGREPDRTARGAPGDYGARMDRLASLVRDTELFGDAVRSAPPDARVPSCPEWTGADLLYHLAEVQDFWARVVGPAPGQGLDGDDVEPLARPASDAELPALLQRSTSRLVAALTDRDPDEPCWSWHDDGRHVGWVLRRQAHEALVHRADAELTAGRDVTPADPEVAADGVDEVLAVMVDGVPGWGVFTPDGATMSVVVDGPGETPRSWELAFGRFTGTGPESGTAYDLDVAQLVDLPGSTTTQVSGTAWALDLWLWGRGTDEGLAVAGDPALVERLRRVAAEGTQ</sequence>
<keyword evidence="4" id="KW-0413">Isomerase</keyword>
<organism evidence="4 5">
    <name type="scientific">Cellulosimicrobium composti</name>
    <dbReference type="NCBI Taxonomy" id="2672572"/>
    <lineage>
        <taxon>Bacteria</taxon>
        <taxon>Bacillati</taxon>
        <taxon>Actinomycetota</taxon>
        <taxon>Actinomycetes</taxon>
        <taxon>Micrococcales</taxon>
        <taxon>Promicromonosporaceae</taxon>
        <taxon>Cellulosimicrobium</taxon>
    </lineage>
</organism>
<dbReference type="SUPFAM" id="SSF109854">
    <property type="entry name" value="DinB/YfiT-like putative metalloenzymes"/>
    <property type="match status" value="1"/>
</dbReference>
<dbReference type="GO" id="GO:0046872">
    <property type="term" value="F:metal ion binding"/>
    <property type="evidence" value="ECO:0007669"/>
    <property type="project" value="InterPro"/>
</dbReference>
<accession>A0A6N7ZJ97</accession>
<dbReference type="InterPro" id="IPR024344">
    <property type="entry name" value="MDMPI_metal-binding"/>
</dbReference>
<dbReference type="GO" id="GO:0005886">
    <property type="term" value="C:plasma membrane"/>
    <property type="evidence" value="ECO:0007669"/>
    <property type="project" value="TreeGrafter"/>
</dbReference>
<comment type="caution">
    <text evidence="4">The sequence shown here is derived from an EMBL/GenBank/DDBJ whole genome shotgun (WGS) entry which is preliminary data.</text>
</comment>
<evidence type="ECO:0000313" key="5">
    <source>
        <dbReference type="Proteomes" id="UP000440668"/>
    </source>
</evidence>
<dbReference type="GO" id="GO:0016853">
    <property type="term" value="F:isomerase activity"/>
    <property type="evidence" value="ECO:0007669"/>
    <property type="project" value="UniProtKB-KW"/>
</dbReference>